<keyword evidence="3" id="KW-0812">Transmembrane</keyword>
<evidence type="ECO:0000313" key="6">
    <source>
        <dbReference type="Proteomes" id="UP000034207"/>
    </source>
</evidence>
<keyword evidence="3" id="KW-0472">Membrane</keyword>
<sequence>MKNKKIIFYLIICVINALFLLPGKASAAKIVYLTSANNTVETGKAIKYELRINTDAEKINAVQVKINFPTEILEGLQPEQSGSFCNRWIESSSTTLACGVTGTQGFSGDGLIAKLVFKGKNPGEASITLNDIWVTFNGTVLNNYGQGSAQLTVFGEGQTPTPTRQPIITPTPIPSSAITPPPVSGNTSGVTDNSGGQSFSGSEPKVQGQGGTTPEEPLAKQTPADVEITVSQNPSTATSGILVKDFFSDNKKALFGFFPTLLLLALVVHLAIKLYFTEKRRKMELEKLYEEQLGALSALESKLDLLDQKGEQGREAFEQGFKDAKSQILNQANPTLQGGTGPAQ</sequence>
<reference evidence="5 6" key="1">
    <citation type="journal article" date="2015" name="Nature">
        <title>rRNA introns, odd ribosomes, and small enigmatic genomes across a large radiation of phyla.</title>
        <authorList>
            <person name="Brown C.T."/>
            <person name="Hug L.A."/>
            <person name="Thomas B.C."/>
            <person name="Sharon I."/>
            <person name="Castelle C.J."/>
            <person name="Singh A."/>
            <person name="Wilkins M.J."/>
            <person name="Williams K.H."/>
            <person name="Banfield J.F."/>
        </authorList>
    </citation>
    <scope>NUCLEOTIDE SEQUENCE [LARGE SCALE GENOMIC DNA]</scope>
</reference>
<gene>
    <name evidence="5" type="ORF">UT18_C0009G0077</name>
</gene>
<dbReference type="GO" id="GO:0030246">
    <property type="term" value="F:carbohydrate binding"/>
    <property type="evidence" value="ECO:0007669"/>
    <property type="project" value="InterPro"/>
</dbReference>
<keyword evidence="1" id="KW-0175">Coiled coil</keyword>
<feature type="transmembrane region" description="Helical" evidence="3">
    <location>
        <begin position="253"/>
        <end position="276"/>
    </location>
</feature>
<evidence type="ECO:0000256" key="1">
    <source>
        <dbReference type="SAM" id="Coils"/>
    </source>
</evidence>
<keyword evidence="4" id="KW-0732">Signal</keyword>
<dbReference type="EMBL" id="LBVV01000009">
    <property type="protein sequence ID" value="KKQ94666.1"/>
    <property type="molecule type" value="Genomic_DNA"/>
</dbReference>
<dbReference type="AlphaFoldDB" id="A0A0G0PZ54"/>
<feature type="compositionally biased region" description="Pro residues" evidence="2">
    <location>
        <begin position="169"/>
        <end position="183"/>
    </location>
</feature>
<protein>
    <recommendedName>
        <fullName evidence="7">Cohesin domain-containing protein</fullName>
    </recommendedName>
</protein>
<evidence type="ECO:0000256" key="2">
    <source>
        <dbReference type="SAM" id="MobiDB-lite"/>
    </source>
</evidence>
<feature type="compositionally biased region" description="Polar residues" evidence="2">
    <location>
        <begin position="184"/>
        <end position="201"/>
    </location>
</feature>
<feature type="coiled-coil region" evidence="1">
    <location>
        <begin position="282"/>
        <end position="309"/>
    </location>
</feature>
<evidence type="ECO:0000313" key="5">
    <source>
        <dbReference type="EMBL" id="KKQ94666.1"/>
    </source>
</evidence>
<feature type="compositionally biased region" description="Low complexity" evidence="2">
    <location>
        <begin position="158"/>
        <end position="168"/>
    </location>
</feature>
<comment type="caution">
    <text evidence="5">The sequence shown here is derived from an EMBL/GenBank/DDBJ whole genome shotgun (WGS) entry which is preliminary data.</text>
</comment>
<dbReference type="Proteomes" id="UP000034207">
    <property type="component" value="Unassembled WGS sequence"/>
</dbReference>
<feature type="signal peptide" evidence="4">
    <location>
        <begin position="1"/>
        <end position="27"/>
    </location>
</feature>
<feature type="chain" id="PRO_5002533986" description="Cohesin domain-containing protein" evidence="4">
    <location>
        <begin position="28"/>
        <end position="344"/>
    </location>
</feature>
<keyword evidence="3" id="KW-1133">Transmembrane helix</keyword>
<organism evidence="5 6">
    <name type="scientific">candidate division CPR2 bacterium GW2011_GWC2_39_10</name>
    <dbReference type="NCBI Taxonomy" id="1618345"/>
    <lineage>
        <taxon>Bacteria</taxon>
        <taxon>Bacteria division CPR2</taxon>
    </lineage>
</organism>
<evidence type="ECO:0008006" key="7">
    <source>
        <dbReference type="Google" id="ProtNLM"/>
    </source>
</evidence>
<proteinExistence type="predicted"/>
<dbReference type="STRING" id="1618345.UT18_C0009G0077"/>
<dbReference type="Gene3D" id="2.60.40.680">
    <property type="match status" value="1"/>
</dbReference>
<dbReference type="SUPFAM" id="SSF49384">
    <property type="entry name" value="Carbohydrate-binding domain"/>
    <property type="match status" value="1"/>
</dbReference>
<feature type="region of interest" description="Disordered" evidence="2">
    <location>
        <begin position="157"/>
        <end position="219"/>
    </location>
</feature>
<accession>A0A0G0PZ54</accession>
<dbReference type="CDD" id="cd08547">
    <property type="entry name" value="Type_II_cohesin"/>
    <property type="match status" value="1"/>
</dbReference>
<evidence type="ECO:0000256" key="4">
    <source>
        <dbReference type="SAM" id="SignalP"/>
    </source>
</evidence>
<dbReference type="InterPro" id="IPR008965">
    <property type="entry name" value="CBM2/CBM3_carb-bd_dom_sf"/>
</dbReference>
<evidence type="ECO:0000256" key="3">
    <source>
        <dbReference type="SAM" id="Phobius"/>
    </source>
</evidence>
<name>A0A0G0PZ54_UNCC2</name>